<dbReference type="Gene3D" id="1.20.1250.20">
    <property type="entry name" value="MFS general substrate transporter like domains"/>
    <property type="match status" value="1"/>
</dbReference>
<feature type="transmembrane region" description="Helical" evidence="8">
    <location>
        <begin position="308"/>
        <end position="328"/>
    </location>
</feature>
<gene>
    <name evidence="9" type="primary">Dwil\GK14666</name>
    <name evidence="9" type="ORF">Dwil_GK14666</name>
</gene>
<evidence type="ECO:0000256" key="5">
    <source>
        <dbReference type="ARBA" id="ARBA00023136"/>
    </source>
</evidence>
<dbReference type="GO" id="GO:0090482">
    <property type="term" value="F:vitamin transmembrane transporter activity"/>
    <property type="evidence" value="ECO:0007669"/>
    <property type="project" value="InterPro"/>
</dbReference>
<evidence type="ECO:0000256" key="3">
    <source>
        <dbReference type="ARBA" id="ARBA00022954"/>
    </source>
</evidence>
<proteinExistence type="inferred from homology"/>
<dbReference type="PANTHER" id="PTHR10686:SF18">
    <property type="entry name" value="IP11787P-RELATED"/>
    <property type="match status" value="1"/>
</dbReference>
<dbReference type="InterPro" id="IPR036259">
    <property type="entry name" value="MFS_trans_sf"/>
</dbReference>
<comment type="subcellular location">
    <subcellularLocation>
        <location evidence="7">Membrane</location>
        <topology evidence="7">Multi-pass membrane protein</topology>
    </subcellularLocation>
</comment>
<dbReference type="OrthoDB" id="18814at2759"/>
<reference evidence="9 10" key="1">
    <citation type="journal article" date="2007" name="Nature">
        <title>Evolution of genes and genomes on the Drosophila phylogeny.</title>
        <authorList>
            <consortium name="Drosophila 12 Genomes Consortium"/>
            <person name="Clark A.G."/>
            <person name="Eisen M.B."/>
            <person name="Smith D.R."/>
            <person name="Bergman C.M."/>
            <person name="Oliver B."/>
            <person name="Markow T.A."/>
            <person name="Kaufman T.C."/>
            <person name="Kellis M."/>
            <person name="Gelbart W."/>
            <person name="Iyer V.N."/>
            <person name="Pollard D.A."/>
            <person name="Sackton T.B."/>
            <person name="Larracuente A.M."/>
            <person name="Singh N.D."/>
            <person name="Abad J.P."/>
            <person name="Abt D.N."/>
            <person name="Adryan B."/>
            <person name="Aguade M."/>
            <person name="Akashi H."/>
            <person name="Anderson W.W."/>
            <person name="Aquadro C.F."/>
            <person name="Ardell D.H."/>
            <person name="Arguello R."/>
            <person name="Artieri C.G."/>
            <person name="Barbash D.A."/>
            <person name="Barker D."/>
            <person name="Barsanti P."/>
            <person name="Batterham P."/>
            <person name="Batzoglou S."/>
            <person name="Begun D."/>
            <person name="Bhutkar A."/>
            <person name="Blanco E."/>
            <person name="Bosak S.A."/>
            <person name="Bradley R.K."/>
            <person name="Brand A.D."/>
            <person name="Brent M.R."/>
            <person name="Brooks A.N."/>
            <person name="Brown R.H."/>
            <person name="Butlin R.K."/>
            <person name="Caggese C."/>
            <person name="Calvi B.R."/>
            <person name="Bernardo de Carvalho A."/>
            <person name="Caspi A."/>
            <person name="Castrezana S."/>
            <person name="Celniker S.E."/>
            <person name="Chang J.L."/>
            <person name="Chapple C."/>
            <person name="Chatterji S."/>
            <person name="Chinwalla A."/>
            <person name="Civetta A."/>
            <person name="Clifton S.W."/>
            <person name="Comeron J.M."/>
            <person name="Costello J.C."/>
            <person name="Coyne J.A."/>
            <person name="Daub J."/>
            <person name="David R.G."/>
            <person name="Delcher A.L."/>
            <person name="Delehaunty K."/>
            <person name="Do C.B."/>
            <person name="Ebling H."/>
            <person name="Edwards K."/>
            <person name="Eickbush T."/>
            <person name="Evans J.D."/>
            <person name="Filipski A."/>
            <person name="Findeiss S."/>
            <person name="Freyhult E."/>
            <person name="Fulton L."/>
            <person name="Fulton R."/>
            <person name="Garcia A.C."/>
            <person name="Gardiner A."/>
            <person name="Garfield D.A."/>
            <person name="Garvin B.E."/>
            <person name="Gibson G."/>
            <person name="Gilbert D."/>
            <person name="Gnerre S."/>
            <person name="Godfrey J."/>
            <person name="Good R."/>
            <person name="Gotea V."/>
            <person name="Gravely B."/>
            <person name="Greenberg A.J."/>
            <person name="Griffiths-Jones S."/>
            <person name="Gross S."/>
            <person name="Guigo R."/>
            <person name="Gustafson E.A."/>
            <person name="Haerty W."/>
            <person name="Hahn M.W."/>
            <person name="Halligan D.L."/>
            <person name="Halpern A.L."/>
            <person name="Halter G.M."/>
            <person name="Han M.V."/>
            <person name="Heger A."/>
            <person name="Hillier L."/>
            <person name="Hinrichs A.S."/>
            <person name="Holmes I."/>
            <person name="Hoskins R.A."/>
            <person name="Hubisz M.J."/>
            <person name="Hultmark D."/>
            <person name="Huntley M.A."/>
            <person name="Jaffe D.B."/>
            <person name="Jagadeeshan S."/>
            <person name="Jeck W.R."/>
            <person name="Johnson J."/>
            <person name="Jones C.D."/>
            <person name="Jordan W.C."/>
            <person name="Karpen G.H."/>
            <person name="Kataoka E."/>
            <person name="Keightley P.D."/>
            <person name="Kheradpour P."/>
            <person name="Kirkness E.F."/>
            <person name="Koerich L.B."/>
            <person name="Kristiansen K."/>
            <person name="Kudrna D."/>
            <person name="Kulathinal R.J."/>
            <person name="Kumar S."/>
            <person name="Kwok R."/>
            <person name="Lander E."/>
            <person name="Langley C.H."/>
            <person name="Lapoint R."/>
            <person name="Lazzaro B.P."/>
            <person name="Lee S.J."/>
            <person name="Levesque L."/>
            <person name="Li R."/>
            <person name="Lin C.F."/>
            <person name="Lin M.F."/>
            <person name="Lindblad-Toh K."/>
            <person name="Llopart A."/>
            <person name="Long M."/>
            <person name="Low L."/>
            <person name="Lozovsky E."/>
            <person name="Lu J."/>
            <person name="Luo M."/>
            <person name="Machado C.A."/>
            <person name="Makalowski W."/>
            <person name="Marzo M."/>
            <person name="Matsuda M."/>
            <person name="Matzkin L."/>
            <person name="McAllister B."/>
            <person name="McBride C.S."/>
            <person name="McKernan B."/>
            <person name="McKernan K."/>
            <person name="Mendez-Lago M."/>
            <person name="Minx P."/>
            <person name="Mollenhauer M.U."/>
            <person name="Montooth K."/>
            <person name="Mount S.M."/>
            <person name="Mu X."/>
            <person name="Myers E."/>
            <person name="Negre B."/>
            <person name="Newfeld S."/>
            <person name="Nielsen R."/>
            <person name="Noor M.A."/>
            <person name="O'Grady P."/>
            <person name="Pachter L."/>
            <person name="Papaceit M."/>
            <person name="Parisi M.J."/>
            <person name="Parisi M."/>
            <person name="Parts L."/>
            <person name="Pedersen J.S."/>
            <person name="Pesole G."/>
            <person name="Phillippy A.M."/>
            <person name="Ponting C.P."/>
            <person name="Pop M."/>
            <person name="Porcelli D."/>
            <person name="Powell J.R."/>
            <person name="Prohaska S."/>
            <person name="Pruitt K."/>
            <person name="Puig M."/>
            <person name="Quesneville H."/>
            <person name="Ram K.R."/>
            <person name="Rand D."/>
            <person name="Rasmussen M.D."/>
            <person name="Reed L.K."/>
            <person name="Reenan R."/>
            <person name="Reily A."/>
            <person name="Remington K.A."/>
            <person name="Rieger T.T."/>
            <person name="Ritchie M.G."/>
            <person name="Robin C."/>
            <person name="Rogers Y.H."/>
            <person name="Rohde C."/>
            <person name="Rozas J."/>
            <person name="Rubenfield M.J."/>
            <person name="Ruiz A."/>
            <person name="Russo S."/>
            <person name="Salzberg S.L."/>
            <person name="Sanchez-Gracia A."/>
            <person name="Saranga D.J."/>
            <person name="Sato H."/>
            <person name="Schaeffer S.W."/>
            <person name="Schatz M.C."/>
            <person name="Schlenke T."/>
            <person name="Schwartz R."/>
            <person name="Segarra C."/>
            <person name="Singh R.S."/>
            <person name="Sirot L."/>
            <person name="Sirota M."/>
            <person name="Sisneros N.B."/>
            <person name="Smith C.D."/>
            <person name="Smith T.F."/>
            <person name="Spieth J."/>
            <person name="Stage D.E."/>
            <person name="Stark A."/>
            <person name="Stephan W."/>
            <person name="Strausberg R.L."/>
            <person name="Strempel S."/>
            <person name="Sturgill D."/>
            <person name="Sutton G."/>
            <person name="Sutton G.G."/>
            <person name="Tao W."/>
            <person name="Teichmann S."/>
            <person name="Tobari Y.N."/>
            <person name="Tomimura Y."/>
            <person name="Tsolas J.M."/>
            <person name="Valente V.L."/>
            <person name="Venter E."/>
            <person name="Venter J.C."/>
            <person name="Vicario S."/>
            <person name="Vieira F.G."/>
            <person name="Vilella A.J."/>
            <person name="Villasante A."/>
            <person name="Walenz B."/>
            <person name="Wang J."/>
            <person name="Wasserman M."/>
            <person name="Watts T."/>
            <person name="Wilson D."/>
            <person name="Wilson R.K."/>
            <person name="Wing R.A."/>
            <person name="Wolfner M.F."/>
            <person name="Wong A."/>
            <person name="Wong G.K."/>
            <person name="Wu C.I."/>
            <person name="Wu G."/>
            <person name="Yamamoto D."/>
            <person name="Yang H.P."/>
            <person name="Yang S.P."/>
            <person name="Yorke J.A."/>
            <person name="Yoshida K."/>
            <person name="Zdobnov E."/>
            <person name="Zhang P."/>
            <person name="Zhang Y."/>
            <person name="Zimin A.V."/>
            <person name="Baldwin J."/>
            <person name="Abdouelleil A."/>
            <person name="Abdulkadir J."/>
            <person name="Abebe A."/>
            <person name="Abera B."/>
            <person name="Abreu J."/>
            <person name="Acer S.C."/>
            <person name="Aftuck L."/>
            <person name="Alexander A."/>
            <person name="An P."/>
            <person name="Anderson E."/>
            <person name="Anderson S."/>
            <person name="Arachi H."/>
            <person name="Azer M."/>
            <person name="Bachantsang P."/>
            <person name="Barry A."/>
            <person name="Bayul T."/>
            <person name="Berlin A."/>
            <person name="Bessette D."/>
            <person name="Bloom T."/>
            <person name="Blye J."/>
            <person name="Boguslavskiy L."/>
            <person name="Bonnet C."/>
            <person name="Boukhgalter B."/>
            <person name="Bourzgui I."/>
            <person name="Brown A."/>
            <person name="Cahill P."/>
            <person name="Channer S."/>
            <person name="Cheshatsang Y."/>
            <person name="Chuda L."/>
            <person name="Citroen M."/>
            <person name="Collymore A."/>
            <person name="Cooke P."/>
            <person name="Costello M."/>
            <person name="D'Aco K."/>
            <person name="Daza R."/>
            <person name="De Haan G."/>
            <person name="DeGray S."/>
            <person name="DeMaso C."/>
            <person name="Dhargay N."/>
            <person name="Dooley K."/>
            <person name="Dooley E."/>
            <person name="Doricent M."/>
            <person name="Dorje P."/>
            <person name="Dorjee K."/>
            <person name="Dupes A."/>
            <person name="Elong R."/>
            <person name="Falk J."/>
            <person name="Farina A."/>
            <person name="Faro S."/>
            <person name="Ferguson D."/>
            <person name="Fisher S."/>
            <person name="Foley C.D."/>
            <person name="Franke A."/>
            <person name="Friedrich D."/>
            <person name="Gadbois L."/>
            <person name="Gearin G."/>
            <person name="Gearin C.R."/>
            <person name="Giannoukos G."/>
            <person name="Goode T."/>
            <person name="Graham J."/>
            <person name="Grandbois E."/>
            <person name="Grewal S."/>
            <person name="Gyaltsen K."/>
            <person name="Hafez N."/>
            <person name="Hagos B."/>
            <person name="Hall J."/>
            <person name="Henson C."/>
            <person name="Hollinger A."/>
            <person name="Honan T."/>
            <person name="Huard M.D."/>
            <person name="Hughes L."/>
            <person name="Hurhula B."/>
            <person name="Husby M.E."/>
            <person name="Kamat A."/>
            <person name="Kanga B."/>
            <person name="Kashin S."/>
            <person name="Khazanovich D."/>
            <person name="Kisner P."/>
            <person name="Lance K."/>
            <person name="Lara M."/>
            <person name="Lee W."/>
            <person name="Lennon N."/>
            <person name="Letendre F."/>
            <person name="LeVine R."/>
            <person name="Lipovsky A."/>
            <person name="Liu X."/>
            <person name="Liu J."/>
            <person name="Liu S."/>
            <person name="Lokyitsang T."/>
            <person name="Lokyitsang Y."/>
            <person name="Lubonja R."/>
            <person name="Lui A."/>
            <person name="MacDonald P."/>
            <person name="Magnisalis V."/>
            <person name="Maru K."/>
            <person name="Matthews C."/>
            <person name="McCusker W."/>
            <person name="McDonough S."/>
            <person name="Mehta T."/>
            <person name="Meldrim J."/>
            <person name="Meneus L."/>
            <person name="Mihai O."/>
            <person name="Mihalev A."/>
            <person name="Mihova T."/>
            <person name="Mittelman R."/>
            <person name="Mlenga V."/>
            <person name="Montmayeur A."/>
            <person name="Mulrain L."/>
            <person name="Navidi A."/>
            <person name="Naylor J."/>
            <person name="Negash T."/>
            <person name="Nguyen T."/>
            <person name="Nguyen N."/>
            <person name="Nicol R."/>
            <person name="Norbu C."/>
            <person name="Norbu N."/>
            <person name="Novod N."/>
            <person name="O'Neill B."/>
            <person name="Osman S."/>
            <person name="Markiewicz E."/>
            <person name="Oyono O.L."/>
            <person name="Patti C."/>
            <person name="Phunkhang P."/>
            <person name="Pierre F."/>
            <person name="Priest M."/>
            <person name="Raghuraman S."/>
            <person name="Rege F."/>
            <person name="Reyes R."/>
            <person name="Rise C."/>
            <person name="Rogov P."/>
            <person name="Ross K."/>
            <person name="Ryan E."/>
            <person name="Settipalli S."/>
            <person name="Shea T."/>
            <person name="Sherpa N."/>
            <person name="Shi L."/>
            <person name="Shih D."/>
            <person name="Sparrow T."/>
            <person name="Spaulding J."/>
            <person name="Stalker J."/>
            <person name="Stange-Thomann N."/>
            <person name="Stavropoulos S."/>
            <person name="Stone C."/>
            <person name="Strader C."/>
            <person name="Tesfaye S."/>
            <person name="Thomson T."/>
            <person name="Thoulutsang Y."/>
            <person name="Thoulutsang D."/>
            <person name="Topham K."/>
            <person name="Topping I."/>
            <person name="Tsamla T."/>
            <person name="Vassiliev H."/>
            <person name="Vo A."/>
            <person name="Wangchuk T."/>
            <person name="Wangdi T."/>
            <person name="Weiand M."/>
            <person name="Wilkinson J."/>
            <person name="Wilson A."/>
            <person name="Yadav S."/>
            <person name="Young G."/>
            <person name="Yu Q."/>
            <person name="Zembek L."/>
            <person name="Zhong D."/>
            <person name="Zimmer A."/>
            <person name="Zwirko Z."/>
            <person name="Jaffe D.B."/>
            <person name="Alvarez P."/>
            <person name="Brockman W."/>
            <person name="Butler J."/>
            <person name="Chin C."/>
            <person name="Gnerre S."/>
            <person name="Grabherr M."/>
            <person name="Kleber M."/>
            <person name="Mauceli E."/>
            <person name="MacCallum I."/>
        </authorList>
    </citation>
    <scope>NUCLEOTIDE SEQUENCE [LARGE SCALE GENOMIC DNA]</scope>
    <source>
        <strain evidence="10">Tucson 14030-0811.24</strain>
    </source>
</reference>
<keyword evidence="4 8" id="KW-1133">Transmembrane helix</keyword>
<evidence type="ECO:0000256" key="4">
    <source>
        <dbReference type="ARBA" id="ARBA00022989"/>
    </source>
</evidence>
<keyword evidence="2 8" id="KW-0812">Transmembrane</keyword>
<dbReference type="GO" id="GO:0005886">
    <property type="term" value="C:plasma membrane"/>
    <property type="evidence" value="ECO:0007669"/>
    <property type="project" value="UniProtKB-UniRule"/>
</dbReference>
<feature type="transmembrane region" description="Helical" evidence="8">
    <location>
        <begin position="73"/>
        <end position="91"/>
    </location>
</feature>
<dbReference type="eggNOG" id="KOG3810">
    <property type="taxonomic scope" value="Eukaryota"/>
</dbReference>
<dbReference type="GO" id="GO:0005542">
    <property type="term" value="F:folic acid binding"/>
    <property type="evidence" value="ECO:0007669"/>
    <property type="project" value="UniProtKB-KW"/>
</dbReference>
<evidence type="ECO:0000256" key="1">
    <source>
        <dbReference type="ARBA" id="ARBA00005773"/>
    </source>
</evidence>
<evidence type="ECO:0000256" key="2">
    <source>
        <dbReference type="ARBA" id="ARBA00022692"/>
    </source>
</evidence>
<name>B4MV87_DROWI</name>
<evidence type="ECO:0000256" key="7">
    <source>
        <dbReference type="PIRNR" id="PIRNR028739"/>
    </source>
</evidence>
<dbReference type="Proteomes" id="UP000007798">
    <property type="component" value="Unassembled WGS sequence"/>
</dbReference>
<dbReference type="InterPro" id="IPR002666">
    <property type="entry name" value="Folate_carrier"/>
</dbReference>
<keyword evidence="3" id="KW-0290">Folate-binding</keyword>
<dbReference type="NCBIfam" id="TIGR00806">
    <property type="entry name" value="rfc"/>
    <property type="match status" value="1"/>
</dbReference>
<feature type="transmembrane region" description="Helical" evidence="8">
    <location>
        <begin position="365"/>
        <end position="389"/>
    </location>
</feature>
<feature type="transmembrane region" description="Helical" evidence="8">
    <location>
        <begin position="97"/>
        <end position="116"/>
    </location>
</feature>
<keyword evidence="6" id="KW-0325">Glycoprotein</keyword>
<dbReference type="EMBL" id="CH963857">
    <property type="protein sequence ID" value="EDW76432.2"/>
    <property type="molecule type" value="Genomic_DNA"/>
</dbReference>
<dbReference type="PIRSF" id="PIRSF028739">
    <property type="entry name" value="Folate_carrier"/>
    <property type="match status" value="1"/>
</dbReference>
<accession>B4MV87</accession>
<dbReference type="Pfam" id="PF01770">
    <property type="entry name" value="Folate_carrier"/>
    <property type="match status" value="1"/>
</dbReference>
<feature type="transmembrane region" description="Helical" evidence="8">
    <location>
        <begin position="137"/>
        <end position="154"/>
    </location>
</feature>
<dbReference type="InParanoid" id="B4MV87"/>
<dbReference type="AlphaFoldDB" id="B4MV87"/>
<feature type="transmembrane region" description="Helical" evidence="8">
    <location>
        <begin position="283"/>
        <end position="301"/>
    </location>
</feature>
<keyword evidence="5 7" id="KW-0472">Membrane</keyword>
<dbReference type="PANTHER" id="PTHR10686">
    <property type="entry name" value="FOLATE TRANSPORTER"/>
    <property type="match status" value="1"/>
</dbReference>
<feature type="transmembrane region" description="Helical" evidence="8">
    <location>
        <begin position="244"/>
        <end position="263"/>
    </location>
</feature>
<evidence type="ECO:0000256" key="6">
    <source>
        <dbReference type="ARBA" id="ARBA00023180"/>
    </source>
</evidence>
<dbReference type="FunCoup" id="B4MV87">
    <property type="interactions" value="33"/>
</dbReference>
<evidence type="ECO:0008006" key="11">
    <source>
        <dbReference type="Google" id="ProtNLM"/>
    </source>
</evidence>
<feature type="transmembrane region" description="Helical" evidence="8">
    <location>
        <begin position="166"/>
        <end position="185"/>
    </location>
</feature>
<organism evidence="9 10">
    <name type="scientific">Drosophila willistoni</name>
    <name type="common">Fruit fly</name>
    <dbReference type="NCBI Taxonomy" id="7260"/>
    <lineage>
        <taxon>Eukaryota</taxon>
        <taxon>Metazoa</taxon>
        <taxon>Ecdysozoa</taxon>
        <taxon>Arthropoda</taxon>
        <taxon>Hexapoda</taxon>
        <taxon>Insecta</taxon>
        <taxon>Pterygota</taxon>
        <taxon>Neoptera</taxon>
        <taxon>Endopterygota</taxon>
        <taxon>Diptera</taxon>
        <taxon>Brachycera</taxon>
        <taxon>Muscomorpha</taxon>
        <taxon>Ephydroidea</taxon>
        <taxon>Drosophilidae</taxon>
        <taxon>Drosophila</taxon>
        <taxon>Sophophora</taxon>
    </lineage>
</organism>
<evidence type="ECO:0000256" key="8">
    <source>
        <dbReference type="SAM" id="Phobius"/>
    </source>
</evidence>
<evidence type="ECO:0000313" key="10">
    <source>
        <dbReference type="Proteomes" id="UP000007798"/>
    </source>
</evidence>
<comment type="similarity">
    <text evidence="1 7">Belongs to the reduced folate carrier (RFC) transporter (TC 2.A.48) family.</text>
</comment>
<keyword evidence="10" id="KW-1185">Reference proteome</keyword>
<dbReference type="FunFam" id="1.20.1250.20:FF:000298">
    <property type="entry name" value="Thiamine transporter"/>
    <property type="match status" value="1"/>
</dbReference>
<sequence length="418" mass="46747">MESWLKISLLLCTFGFLRELRPSEPFVTEYLAGDWRNLTSEQVYQEVYPFGTYSVLSQLVIVFLITDLVRYKPVIVLSAIAGILMFIILIWTKTILWLQIAQIFYGTFTAAEVAYYTYMYAKVDKERYQVVTGHTRAAILSGKFLGGLLAQILVSTDSLNFRQLHFLSLSTQLISLPVALILPQVPRSLYFYAAKQAPMIENGTQTPKESENGEQLAKFSLKNAGQLLWFHLVSSYTNPVVLQWSVWWALATCGQVQVISYIQFLWKEVAPDHLSTYNGGVEALATLLGAIGAFVAGFLNSNKRRSTYMLINSICAALLGGLLIWSSYSSNVWVTYVIYVIFSAIFFFIITVAGAIVAENLVEDSFGLVFGINMLVALILQTILTIIVVEPNTGYGLGPRDQYLVYGSYFKIATSANI</sequence>
<feature type="transmembrane region" description="Helical" evidence="8">
    <location>
        <begin position="46"/>
        <end position="66"/>
    </location>
</feature>
<evidence type="ECO:0000313" key="9">
    <source>
        <dbReference type="EMBL" id="EDW76432.2"/>
    </source>
</evidence>
<keyword evidence="7" id="KW-0813">Transport</keyword>
<protein>
    <recommendedName>
        <fullName evidence="11">Major facilitator superfamily (MFS) profile domain-containing protein</fullName>
    </recommendedName>
</protein>
<dbReference type="HOGENOM" id="CLU_036909_0_1_1"/>
<dbReference type="SUPFAM" id="SSF103473">
    <property type="entry name" value="MFS general substrate transporter"/>
    <property type="match status" value="1"/>
</dbReference>
<feature type="transmembrane region" description="Helical" evidence="8">
    <location>
        <begin position="334"/>
        <end position="358"/>
    </location>
</feature>